<dbReference type="SUPFAM" id="SSF81383">
    <property type="entry name" value="F-box domain"/>
    <property type="match status" value="1"/>
</dbReference>
<name>A0A8H3HLA4_9AGAM</name>
<dbReference type="InterPro" id="IPR001810">
    <property type="entry name" value="F-box_dom"/>
</dbReference>
<accession>A0A8H3HLA4</accession>
<evidence type="ECO:0000256" key="1">
    <source>
        <dbReference type="SAM" id="MobiDB-lite"/>
    </source>
</evidence>
<evidence type="ECO:0000313" key="4">
    <source>
        <dbReference type="Proteomes" id="UP000663861"/>
    </source>
</evidence>
<dbReference type="AlphaFoldDB" id="A0A8H3HLA4"/>
<feature type="compositionally biased region" description="Basic residues" evidence="1">
    <location>
        <begin position="1"/>
        <end position="15"/>
    </location>
</feature>
<gene>
    <name evidence="3" type="ORF">RDB_LOCUS153701</name>
</gene>
<evidence type="ECO:0000313" key="3">
    <source>
        <dbReference type="EMBL" id="CAE6519851.1"/>
    </source>
</evidence>
<dbReference type="Proteomes" id="UP000663861">
    <property type="component" value="Unassembled WGS sequence"/>
</dbReference>
<dbReference type="PROSITE" id="PS50181">
    <property type="entry name" value="FBOX"/>
    <property type="match status" value="1"/>
</dbReference>
<sequence>MSSRKQNVRGARKRSQFGDGDADVNMYVVDPNPKPELDPMDIDHVHSGAVGNKRPRTSAEESQQYLPGASIASLSTELFIEVTKYLRPGDLLSLARCSKRYRGYLMNKNSQFIWQQSMQNVRGLPACPPGFTEPRYLAILFSSFCTACGKNKKCRVDEILLVKLCASCQKQCLVRLFDTRQVPDDIRELLHKSNAYGKETSRGPPEARVLKSEVESVIKKLEELKVSGGDYAAEFKAQLRDEVSERRKQAPRITHALQRYEGDVNCEKMDIQTKRRQEIERRCINELNRSRDDLLVACQWDSPVREKYFELVNKPVELGEREWVKIRPRLEQILNDNLTGRLQLAKEQEDRHRSQCPKRSFTLDIDPVRDGIGFTEAIQLLNEI</sequence>
<feature type="region of interest" description="Disordered" evidence="1">
    <location>
        <begin position="1"/>
        <end position="62"/>
    </location>
</feature>
<proteinExistence type="predicted"/>
<dbReference type="EMBL" id="CAJMWY010004115">
    <property type="protein sequence ID" value="CAE6519851.1"/>
    <property type="molecule type" value="Genomic_DNA"/>
</dbReference>
<dbReference type="InterPro" id="IPR036047">
    <property type="entry name" value="F-box-like_dom_sf"/>
</dbReference>
<feature type="domain" description="F-box" evidence="2">
    <location>
        <begin position="68"/>
        <end position="117"/>
    </location>
</feature>
<organism evidence="3 4">
    <name type="scientific">Rhizoctonia solani</name>
    <dbReference type="NCBI Taxonomy" id="456999"/>
    <lineage>
        <taxon>Eukaryota</taxon>
        <taxon>Fungi</taxon>
        <taxon>Dikarya</taxon>
        <taxon>Basidiomycota</taxon>
        <taxon>Agaricomycotina</taxon>
        <taxon>Agaricomycetes</taxon>
        <taxon>Cantharellales</taxon>
        <taxon>Ceratobasidiaceae</taxon>
        <taxon>Rhizoctonia</taxon>
    </lineage>
</organism>
<feature type="compositionally biased region" description="Basic and acidic residues" evidence="1">
    <location>
        <begin position="33"/>
        <end position="46"/>
    </location>
</feature>
<protein>
    <recommendedName>
        <fullName evidence="2">F-box domain-containing protein</fullName>
    </recommendedName>
</protein>
<evidence type="ECO:0000259" key="2">
    <source>
        <dbReference type="PROSITE" id="PS50181"/>
    </source>
</evidence>
<reference evidence="3" key="1">
    <citation type="submission" date="2021-01" db="EMBL/GenBank/DDBJ databases">
        <authorList>
            <person name="Kaushik A."/>
        </authorList>
    </citation>
    <scope>NUCLEOTIDE SEQUENCE</scope>
    <source>
        <strain evidence="3">AG4-RS23</strain>
    </source>
</reference>
<comment type="caution">
    <text evidence="3">The sequence shown here is derived from an EMBL/GenBank/DDBJ whole genome shotgun (WGS) entry which is preliminary data.</text>
</comment>